<dbReference type="Proteomes" id="UP001610861">
    <property type="component" value="Unassembled WGS sequence"/>
</dbReference>
<organism evidence="2 3">
    <name type="scientific">Microbacterium alkaliflavum</name>
    <dbReference type="NCBI Taxonomy" id="3248839"/>
    <lineage>
        <taxon>Bacteria</taxon>
        <taxon>Bacillati</taxon>
        <taxon>Actinomycetota</taxon>
        <taxon>Actinomycetes</taxon>
        <taxon>Micrococcales</taxon>
        <taxon>Microbacteriaceae</taxon>
        <taxon>Microbacterium</taxon>
    </lineage>
</organism>
<dbReference type="Pfam" id="PF10708">
    <property type="entry name" value="DUF2510"/>
    <property type="match status" value="1"/>
</dbReference>
<feature type="domain" description="DUF2510" evidence="1">
    <location>
        <begin position="5"/>
        <end position="31"/>
    </location>
</feature>
<dbReference type="RefSeq" id="WP_396639167.1">
    <property type="nucleotide sequence ID" value="NZ_JBIQWL010000001.1"/>
</dbReference>
<proteinExistence type="predicted"/>
<protein>
    <submittedName>
        <fullName evidence="2">DUF2510 domain-containing protein</fullName>
    </submittedName>
</protein>
<accession>A0ABW7Q6H3</accession>
<name>A0ABW7Q6H3_9MICO</name>
<sequence>MAAEPGWYDDGTGVQRWWDGVRWTEHYADLSTARVELHAGANSPGSPDEFGGIVVDARVIRCGRLTQPIGGVVALVATADEILKRPAYTTAAHTRSLFSSAGPIKPRYFARLDRRTLHVAVESAQQLWLAPVGAHDEARARQFASWVNASAQHYRYG</sequence>
<dbReference type="EMBL" id="JBIQWL010000001">
    <property type="protein sequence ID" value="MFH8249224.1"/>
    <property type="molecule type" value="Genomic_DNA"/>
</dbReference>
<keyword evidence="3" id="KW-1185">Reference proteome</keyword>
<reference evidence="2 3" key="1">
    <citation type="submission" date="2024-09" db="EMBL/GenBank/DDBJ databases">
        <authorList>
            <person name="Pan X."/>
        </authorList>
    </citation>
    <scope>NUCLEOTIDE SEQUENCE [LARGE SCALE GENOMIC DNA]</scope>
    <source>
        <strain evidence="2 3">B2969</strain>
    </source>
</reference>
<evidence type="ECO:0000313" key="2">
    <source>
        <dbReference type="EMBL" id="MFH8249224.1"/>
    </source>
</evidence>
<comment type="caution">
    <text evidence="2">The sequence shown here is derived from an EMBL/GenBank/DDBJ whole genome shotgun (WGS) entry which is preliminary data.</text>
</comment>
<evidence type="ECO:0000259" key="1">
    <source>
        <dbReference type="Pfam" id="PF10708"/>
    </source>
</evidence>
<gene>
    <name evidence="2" type="ORF">ACH3VR_02495</name>
</gene>
<dbReference type="InterPro" id="IPR018929">
    <property type="entry name" value="DUF2510"/>
</dbReference>
<evidence type="ECO:0000313" key="3">
    <source>
        <dbReference type="Proteomes" id="UP001610861"/>
    </source>
</evidence>